<accession>A0A0C2FHJ1</accession>
<evidence type="ECO:0000313" key="2">
    <source>
        <dbReference type="EMBL" id="KIH98739.1"/>
    </source>
</evidence>
<dbReference type="EMBL" id="JROO01000020">
    <property type="protein sequence ID" value="KIH98739.1"/>
    <property type="molecule type" value="Genomic_DNA"/>
</dbReference>
<evidence type="ECO:0000313" key="3">
    <source>
        <dbReference type="Proteomes" id="UP000031675"/>
    </source>
</evidence>
<proteinExistence type="predicted"/>
<gene>
    <name evidence="2" type="ORF">LP52_11420</name>
</gene>
<keyword evidence="1" id="KW-0812">Transmembrane</keyword>
<dbReference type="Proteomes" id="UP000031675">
    <property type="component" value="Unassembled WGS sequence"/>
</dbReference>
<organism evidence="2 3">
    <name type="scientific">Streptomonospora alba</name>
    <dbReference type="NCBI Taxonomy" id="183763"/>
    <lineage>
        <taxon>Bacteria</taxon>
        <taxon>Bacillati</taxon>
        <taxon>Actinomycetota</taxon>
        <taxon>Actinomycetes</taxon>
        <taxon>Streptosporangiales</taxon>
        <taxon>Nocardiopsidaceae</taxon>
        <taxon>Streptomonospora</taxon>
    </lineage>
</organism>
<feature type="transmembrane region" description="Helical" evidence="1">
    <location>
        <begin position="28"/>
        <end position="46"/>
    </location>
</feature>
<comment type="caution">
    <text evidence="2">The sequence shown here is derived from an EMBL/GenBank/DDBJ whole genome shotgun (WGS) entry which is preliminary data.</text>
</comment>
<reference evidence="3" key="1">
    <citation type="journal article" date="2015" name="Chem. Biol.">
        <title>Structure, bioactivity, and resistance mechanism of streptomonomicin, an unusual lasso Peptide from an understudied halophilic actinomycete.</title>
        <authorList>
            <person name="Metelev M."/>
            <person name="Tietz J.I."/>
            <person name="Melby J.O."/>
            <person name="Blair P.M."/>
            <person name="Zhu L."/>
            <person name="Livnat I."/>
            <person name="Severinov K."/>
            <person name="Mitchell D.A."/>
        </authorList>
    </citation>
    <scope>NUCLEOTIDE SEQUENCE [LARGE SCALE GENOMIC DNA]</scope>
    <source>
        <strain evidence="3">YIM 90003</strain>
    </source>
</reference>
<evidence type="ECO:0000256" key="1">
    <source>
        <dbReference type="SAM" id="Phobius"/>
    </source>
</evidence>
<sequence length="60" mass="5798">MVPFGAAGVGGLVGIVVAELVVASGAELIAGVVVGAIFLAVGCDPVQRVVGRFTVFAVDG</sequence>
<keyword evidence="1" id="KW-0472">Membrane</keyword>
<keyword evidence="3" id="KW-1185">Reference proteome</keyword>
<protein>
    <submittedName>
        <fullName evidence="2">Uncharacterized protein</fullName>
    </submittedName>
</protein>
<dbReference type="AlphaFoldDB" id="A0A0C2FHJ1"/>
<keyword evidence="1" id="KW-1133">Transmembrane helix</keyword>
<name>A0A0C2FHJ1_9ACTN</name>